<dbReference type="Gene3D" id="3.40.630.30">
    <property type="match status" value="1"/>
</dbReference>
<evidence type="ECO:0000259" key="3">
    <source>
        <dbReference type="PROSITE" id="PS51186"/>
    </source>
</evidence>
<evidence type="ECO:0000256" key="2">
    <source>
        <dbReference type="ARBA" id="ARBA00023315"/>
    </source>
</evidence>
<dbReference type="PROSITE" id="PS51186">
    <property type="entry name" value="GNAT"/>
    <property type="match status" value="1"/>
</dbReference>
<dbReference type="KEGG" id="haa:A5892_08650"/>
<keyword evidence="1" id="KW-0808">Transferase</keyword>
<dbReference type="PANTHER" id="PTHR43877:SF2">
    <property type="entry name" value="AMINOALKYLPHOSPHONATE N-ACETYLTRANSFERASE-RELATED"/>
    <property type="match status" value="1"/>
</dbReference>
<dbReference type="InterPro" id="IPR016181">
    <property type="entry name" value="Acyl_CoA_acyltransferase"/>
</dbReference>
<gene>
    <name evidence="4" type="ORF">A5892_08650</name>
</gene>
<dbReference type="PANTHER" id="PTHR43877">
    <property type="entry name" value="AMINOALKYLPHOSPHONATE N-ACETYLTRANSFERASE-RELATED-RELATED"/>
    <property type="match status" value="1"/>
</dbReference>
<reference evidence="4 5" key="1">
    <citation type="submission" date="2016-04" db="EMBL/GenBank/DDBJ databases">
        <title>Complete Genome Sequence of Halotalea alkalilenta IHB B 13600.</title>
        <authorList>
            <person name="Swarnkar M.K."/>
            <person name="Sharma A."/>
            <person name="Kaushal K."/>
            <person name="Soni R."/>
            <person name="Rana S."/>
            <person name="Singh A.K."/>
            <person name="Gulati A."/>
        </authorList>
    </citation>
    <scope>NUCLEOTIDE SEQUENCE [LARGE SCALE GENOMIC DNA]</scope>
    <source>
        <strain evidence="4 5">IHB B 13600</strain>
    </source>
</reference>
<dbReference type="Pfam" id="PF00583">
    <property type="entry name" value="Acetyltransf_1"/>
    <property type="match status" value="1"/>
</dbReference>
<dbReference type="RefSeq" id="WP_064122471.1">
    <property type="nucleotide sequence ID" value="NZ_CP015243.1"/>
</dbReference>
<dbReference type="SUPFAM" id="SSF55729">
    <property type="entry name" value="Acyl-CoA N-acyltransferases (Nat)"/>
    <property type="match status" value="1"/>
</dbReference>
<dbReference type="EMBL" id="CP015243">
    <property type="protein sequence ID" value="ANF57526.1"/>
    <property type="molecule type" value="Genomic_DNA"/>
</dbReference>
<keyword evidence="5" id="KW-1185">Reference proteome</keyword>
<sequence length="169" mass="18504">MSPPALLRLMREADLPAVLALQAACYHELEPESRATLESKRAAAARSCWIAERDGQALAYLFTLPWRFDAPPALDARCEGLPLAADTLYIHDLAIAPGARGQGIGERLVDAALAFGRAEGLERSSLIAVQGAQRYWQRHGYRPLDPLSATIAERLEGYPSGACYMWRAL</sequence>
<protein>
    <recommendedName>
        <fullName evidence="3">N-acetyltransferase domain-containing protein</fullName>
    </recommendedName>
</protein>
<proteinExistence type="predicted"/>
<accession>A0A172YEJ1</accession>
<organism evidence="4 5">
    <name type="scientific">Halotalea alkalilenta</name>
    <dbReference type="NCBI Taxonomy" id="376489"/>
    <lineage>
        <taxon>Bacteria</taxon>
        <taxon>Pseudomonadati</taxon>
        <taxon>Pseudomonadota</taxon>
        <taxon>Gammaproteobacteria</taxon>
        <taxon>Oceanospirillales</taxon>
        <taxon>Halomonadaceae</taxon>
        <taxon>Halotalea</taxon>
    </lineage>
</organism>
<feature type="domain" description="N-acetyltransferase" evidence="3">
    <location>
        <begin position="5"/>
        <end position="169"/>
    </location>
</feature>
<dbReference type="Proteomes" id="UP000077875">
    <property type="component" value="Chromosome"/>
</dbReference>
<keyword evidence="2" id="KW-0012">Acyltransferase</keyword>
<evidence type="ECO:0000256" key="1">
    <source>
        <dbReference type="ARBA" id="ARBA00022679"/>
    </source>
</evidence>
<dbReference type="STRING" id="376489.A5892_08650"/>
<dbReference type="GO" id="GO:0016747">
    <property type="term" value="F:acyltransferase activity, transferring groups other than amino-acyl groups"/>
    <property type="evidence" value="ECO:0007669"/>
    <property type="project" value="InterPro"/>
</dbReference>
<dbReference type="CDD" id="cd04301">
    <property type="entry name" value="NAT_SF"/>
    <property type="match status" value="1"/>
</dbReference>
<dbReference type="InterPro" id="IPR000182">
    <property type="entry name" value="GNAT_dom"/>
</dbReference>
<dbReference type="AlphaFoldDB" id="A0A172YEJ1"/>
<dbReference type="InterPro" id="IPR050832">
    <property type="entry name" value="Bact_Acetyltransf"/>
</dbReference>
<name>A0A172YEJ1_9GAMM</name>
<evidence type="ECO:0000313" key="4">
    <source>
        <dbReference type="EMBL" id="ANF57526.1"/>
    </source>
</evidence>
<evidence type="ECO:0000313" key="5">
    <source>
        <dbReference type="Proteomes" id="UP000077875"/>
    </source>
</evidence>